<dbReference type="EMBL" id="JMIH01000014">
    <property type="protein sequence ID" value="KEO74865.1"/>
    <property type="molecule type" value="Genomic_DNA"/>
</dbReference>
<proteinExistence type="predicted"/>
<reference evidence="1 2" key="1">
    <citation type="submission" date="2014-04" db="EMBL/GenBank/DDBJ databases">
        <title>Characterization and application of a salt tolerant electro-active bacterium.</title>
        <authorList>
            <person name="Yang L."/>
            <person name="Wei S."/>
            <person name="Tay Q.X.M."/>
        </authorList>
    </citation>
    <scope>NUCLEOTIDE SEQUENCE [LARGE SCALE GENOMIC DNA]</scope>
    <source>
        <strain evidence="1 2">LY1</strain>
    </source>
</reference>
<gene>
    <name evidence="1" type="ORF">EL17_04080</name>
</gene>
<evidence type="ECO:0000313" key="1">
    <source>
        <dbReference type="EMBL" id="KEO74865.1"/>
    </source>
</evidence>
<protein>
    <submittedName>
        <fullName evidence="1">Uncharacterized protein</fullName>
    </submittedName>
</protein>
<sequence>MKNVFKISILFIFVFLKTGLLVAQSTDLLPESSRELITKIEHENFTLILEKFVDDGIPDLSMSKGFEFIRIGNDLTTILNTLWPGHYFSISNEIQIQKYHLRLHHLDQKRTNEFMETVLDEFLNNSGFQVALHKEILRHYCVEVSTYDMLVKHHFESDRGIIRSTTYLQDCLVFAGYTLHEVLKEVSNHSGHSFSLDLDQFSDQIYELSIDVKHLESIKASLKGYGLSYTECEREVEVIYME</sequence>
<dbReference type="Proteomes" id="UP000027821">
    <property type="component" value="Unassembled WGS sequence"/>
</dbReference>
<accession>A0A074L2Y8</accession>
<name>A0A074L2Y8_9BACT</name>
<keyword evidence="2" id="KW-1185">Reference proteome</keyword>
<comment type="caution">
    <text evidence="1">The sequence shown here is derived from an EMBL/GenBank/DDBJ whole genome shotgun (WGS) entry which is preliminary data.</text>
</comment>
<organism evidence="1 2">
    <name type="scientific">Anditalea andensis</name>
    <dbReference type="NCBI Taxonomy" id="1048983"/>
    <lineage>
        <taxon>Bacteria</taxon>
        <taxon>Pseudomonadati</taxon>
        <taxon>Bacteroidota</taxon>
        <taxon>Cytophagia</taxon>
        <taxon>Cytophagales</taxon>
        <taxon>Cytophagaceae</taxon>
        <taxon>Anditalea</taxon>
    </lineage>
</organism>
<evidence type="ECO:0000313" key="2">
    <source>
        <dbReference type="Proteomes" id="UP000027821"/>
    </source>
</evidence>
<dbReference type="RefSeq" id="WP_035071168.1">
    <property type="nucleotide sequence ID" value="NZ_JMIH01000014.1"/>
</dbReference>
<dbReference type="AlphaFoldDB" id="A0A074L2Y8"/>
<dbReference type="STRING" id="1048983.EL17_04080"/>